<dbReference type="Proteomes" id="UP001174136">
    <property type="component" value="Unassembled WGS sequence"/>
</dbReference>
<protein>
    <submittedName>
        <fullName evidence="1">Uncharacterized protein</fullName>
    </submittedName>
</protein>
<proteinExistence type="predicted"/>
<sequence>MSSVLRQKLFPEDYQHHICQFESLEGKNCNISLKVRIHTEEEVRIWLQAFQKSSQTTWRVNKSYPAERQRQNMYRVSGPKMPTQHAEFILKKKCILPCCDVCRSQEAKLFKEQKVQVRSKNIFATPKNRLAVLSADVHINEGLCLYITLKHTHHHLLMCAEAMRYRDVAPETSNKLQTLFESGHSPSSALTTLKYDLQEEMAADRSICPDLSFCFRLYCNIFKRSYGELSGDAMLSSLQASLDAYNKKEGAECGKMSADSKNVIIVFCTPLMRRVHSMVPESAEIVFVDSSGNCDRTNSRVFLILTHSAIGGLPLGVMMTSSESQSVITAGLQDCSSSRAFFRRTHFFAEGSSVHKW</sequence>
<evidence type="ECO:0000313" key="2">
    <source>
        <dbReference type="Proteomes" id="UP001174136"/>
    </source>
</evidence>
<organism evidence="1 2">
    <name type="scientific">Merluccius polli</name>
    <name type="common">Benguela hake</name>
    <name type="synonym">Merluccius cadenati</name>
    <dbReference type="NCBI Taxonomy" id="89951"/>
    <lineage>
        <taxon>Eukaryota</taxon>
        <taxon>Metazoa</taxon>
        <taxon>Chordata</taxon>
        <taxon>Craniata</taxon>
        <taxon>Vertebrata</taxon>
        <taxon>Euteleostomi</taxon>
        <taxon>Actinopterygii</taxon>
        <taxon>Neopterygii</taxon>
        <taxon>Teleostei</taxon>
        <taxon>Neoteleostei</taxon>
        <taxon>Acanthomorphata</taxon>
        <taxon>Zeiogadaria</taxon>
        <taxon>Gadariae</taxon>
        <taxon>Gadiformes</taxon>
        <taxon>Gadoidei</taxon>
        <taxon>Merlucciidae</taxon>
        <taxon>Merluccius</taxon>
    </lineage>
</organism>
<accession>A0AA47MWQ5</accession>
<dbReference type="AlphaFoldDB" id="A0AA47MWQ5"/>
<reference evidence="1" key="1">
    <citation type="journal article" date="2023" name="Front. Mar. Sci.">
        <title>A new Merluccius polli reference genome to investigate the effects of global change in West African waters.</title>
        <authorList>
            <person name="Mateo J.L."/>
            <person name="Blanco-Fernandez C."/>
            <person name="Garcia-Vazquez E."/>
            <person name="Machado-Schiaffino G."/>
        </authorList>
    </citation>
    <scope>NUCLEOTIDE SEQUENCE</scope>
    <source>
        <strain evidence="1">C29</strain>
        <tissue evidence="1">Fin</tissue>
    </source>
</reference>
<dbReference type="PANTHER" id="PTHR35385:SF2">
    <property type="entry name" value="PROTEIN B, PUTATIVE-RELATED"/>
    <property type="match status" value="1"/>
</dbReference>
<evidence type="ECO:0000313" key="1">
    <source>
        <dbReference type="EMBL" id="KAK0147521.1"/>
    </source>
</evidence>
<dbReference type="EMBL" id="JAOPHQ010002298">
    <property type="protein sequence ID" value="KAK0147521.1"/>
    <property type="molecule type" value="Genomic_DNA"/>
</dbReference>
<gene>
    <name evidence="1" type="ORF">N1851_012993</name>
</gene>
<dbReference type="PANTHER" id="PTHR35385">
    <property type="entry name" value="PROTEIN B, PUTATIVE-RELATED-RELATED"/>
    <property type="match status" value="1"/>
</dbReference>
<comment type="caution">
    <text evidence="1">The sequence shown here is derived from an EMBL/GenBank/DDBJ whole genome shotgun (WGS) entry which is preliminary data.</text>
</comment>
<keyword evidence="2" id="KW-1185">Reference proteome</keyword>
<name>A0AA47MWQ5_MERPO</name>